<name>A0ABZ2KGP7_9BACT</name>
<evidence type="ECO:0000313" key="1">
    <source>
        <dbReference type="EMBL" id="WXA97848.1"/>
    </source>
</evidence>
<sequence length="255" mass="28870">MDRSTLSQLLAPDNDRLPRVETLASIATAEQVSIDWLVGLTHEGPLGAGILRQSVQVEPDAPSPADERLARWQAEAAGYKIRYVPTTLPDLLKTDRIIAYEYRQFATVDPDQSLEQSHAKLELQRRSESEIEVCNSVQAVEGFARGEGVWRGLELEARKEQLARMIALADELYPAFRWFLYDSRNRYSAPLTVFGAKRAVVYVGQMYFVFNSLEHIRHLTKHFDDLIRAAIVQPPAVIGLLERLLQELNDTGRIP</sequence>
<proteinExistence type="predicted"/>
<dbReference type="Proteomes" id="UP001379533">
    <property type="component" value="Chromosome"/>
</dbReference>
<dbReference type="EMBL" id="CP089982">
    <property type="protein sequence ID" value="WXA97848.1"/>
    <property type="molecule type" value="Genomic_DNA"/>
</dbReference>
<accession>A0ABZ2KGP7</accession>
<evidence type="ECO:0000313" key="2">
    <source>
        <dbReference type="Proteomes" id="UP001379533"/>
    </source>
</evidence>
<gene>
    <name evidence="1" type="ORF">LZC95_13520</name>
</gene>
<evidence type="ECO:0008006" key="3">
    <source>
        <dbReference type="Google" id="ProtNLM"/>
    </source>
</evidence>
<organism evidence="1 2">
    <name type="scientific">Pendulispora brunnea</name>
    <dbReference type="NCBI Taxonomy" id="2905690"/>
    <lineage>
        <taxon>Bacteria</taxon>
        <taxon>Pseudomonadati</taxon>
        <taxon>Myxococcota</taxon>
        <taxon>Myxococcia</taxon>
        <taxon>Myxococcales</taxon>
        <taxon>Sorangiineae</taxon>
        <taxon>Pendulisporaceae</taxon>
        <taxon>Pendulispora</taxon>
    </lineage>
</organism>
<keyword evidence="2" id="KW-1185">Reference proteome</keyword>
<reference evidence="1 2" key="1">
    <citation type="submission" date="2021-12" db="EMBL/GenBank/DDBJ databases">
        <title>Discovery of the Pendulisporaceae a myxobacterial family with distinct sporulation behavior and unique specialized metabolism.</title>
        <authorList>
            <person name="Garcia R."/>
            <person name="Popoff A."/>
            <person name="Bader C.D."/>
            <person name="Loehr J."/>
            <person name="Walesch S."/>
            <person name="Walt C."/>
            <person name="Boldt J."/>
            <person name="Bunk B."/>
            <person name="Haeckl F.J.F.P.J."/>
            <person name="Gunesch A.P."/>
            <person name="Birkelbach J."/>
            <person name="Nuebel U."/>
            <person name="Pietschmann T."/>
            <person name="Bach T."/>
            <person name="Mueller R."/>
        </authorList>
    </citation>
    <scope>NUCLEOTIDE SEQUENCE [LARGE SCALE GENOMIC DNA]</scope>
    <source>
        <strain evidence="1 2">MSr12523</strain>
    </source>
</reference>
<protein>
    <recommendedName>
        <fullName evidence="3">Transcriptional regulator</fullName>
    </recommendedName>
</protein>